<dbReference type="Gene3D" id="3.20.20.10">
    <property type="entry name" value="Alanine racemase"/>
    <property type="match status" value="1"/>
</dbReference>
<dbReference type="NCBIfam" id="TIGR00044">
    <property type="entry name" value="YggS family pyridoxal phosphate-dependent enzyme"/>
    <property type="match status" value="1"/>
</dbReference>
<dbReference type="PROSITE" id="PS01211">
    <property type="entry name" value="UPF0001"/>
    <property type="match status" value="1"/>
</dbReference>
<dbReference type="PANTHER" id="PTHR10146">
    <property type="entry name" value="PROLINE SYNTHETASE CO-TRANSCRIBED BACTERIAL HOMOLOG PROTEIN"/>
    <property type="match status" value="1"/>
</dbReference>
<comment type="similarity">
    <text evidence="2 3">Belongs to the pyridoxal phosphate-binding protein YggS/PROSC family.</text>
</comment>
<dbReference type="PANTHER" id="PTHR10146:SF14">
    <property type="entry name" value="PYRIDOXAL PHOSPHATE HOMEOSTASIS PROTEIN"/>
    <property type="match status" value="1"/>
</dbReference>
<evidence type="ECO:0000313" key="6">
    <source>
        <dbReference type="Proteomes" id="UP001162164"/>
    </source>
</evidence>
<evidence type="ECO:0000259" key="4">
    <source>
        <dbReference type="Pfam" id="PF01168"/>
    </source>
</evidence>
<dbReference type="Pfam" id="PF01168">
    <property type="entry name" value="Ala_racemase_N"/>
    <property type="match status" value="1"/>
</dbReference>
<dbReference type="Proteomes" id="UP001162164">
    <property type="component" value="Unassembled WGS sequence"/>
</dbReference>
<dbReference type="HAMAP" id="MF_02087">
    <property type="entry name" value="PLP_homeostasis"/>
    <property type="match status" value="1"/>
</dbReference>
<proteinExistence type="inferred from homology"/>
<evidence type="ECO:0000256" key="3">
    <source>
        <dbReference type="RuleBase" id="RU004514"/>
    </source>
</evidence>
<dbReference type="EMBL" id="JAPWTJ010000105">
    <property type="protein sequence ID" value="KAJ8982838.1"/>
    <property type="molecule type" value="Genomic_DNA"/>
</dbReference>
<gene>
    <name evidence="5" type="ORF">NQ317_014227</name>
</gene>
<dbReference type="InterPro" id="IPR001608">
    <property type="entry name" value="Ala_racemase_N"/>
</dbReference>
<dbReference type="PIRSF" id="PIRSF004848">
    <property type="entry name" value="YBL036c_PLPDEIII"/>
    <property type="match status" value="1"/>
</dbReference>
<protein>
    <recommendedName>
        <fullName evidence="2">Pyridoxal phosphate homeostasis protein</fullName>
        <shortName evidence="2">PLP homeostasis protein</shortName>
    </recommendedName>
</protein>
<evidence type="ECO:0000256" key="1">
    <source>
        <dbReference type="ARBA" id="ARBA00022898"/>
    </source>
</evidence>
<dbReference type="CDD" id="cd06822">
    <property type="entry name" value="PLPDE_III_YBL036c_euk"/>
    <property type="match status" value="1"/>
</dbReference>
<name>A0ABQ9JZQ2_9CUCU</name>
<evidence type="ECO:0000256" key="2">
    <source>
        <dbReference type="HAMAP-Rule" id="MF_03225"/>
    </source>
</evidence>
<sequence>MLIRKMAQVDVKTGLKLILSRIDEASKTRSPELQAIQPRLIAVSKLKPTNLIIEAYEEGQRHFGENYVQELEEKANSPEILERCKDIKWHFIGHLQTNKASKLLAIPNLYLVETVDSKKLAMNLNKNWPNFGPPDSKLNIMLQVNTSGEEEKEGIKPSDVCDLTKYVLEECSNLRLDGLMTIGRFGYNPEDGPNPDFICLKRCRDEICQNCGLDWKNINLSMGMSDDFEHAIQLGSTNVRVGSSIFGLRPPKINNQ</sequence>
<feature type="domain" description="Alanine racemase N-terminal" evidence="4">
    <location>
        <begin position="38"/>
        <end position="250"/>
    </location>
</feature>
<keyword evidence="6" id="KW-1185">Reference proteome</keyword>
<evidence type="ECO:0000313" key="5">
    <source>
        <dbReference type="EMBL" id="KAJ8982838.1"/>
    </source>
</evidence>
<dbReference type="SUPFAM" id="SSF51419">
    <property type="entry name" value="PLP-binding barrel"/>
    <property type="match status" value="1"/>
</dbReference>
<organism evidence="5 6">
    <name type="scientific">Molorchus minor</name>
    <dbReference type="NCBI Taxonomy" id="1323400"/>
    <lineage>
        <taxon>Eukaryota</taxon>
        <taxon>Metazoa</taxon>
        <taxon>Ecdysozoa</taxon>
        <taxon>Arthropoda</taxon>
        <taxon>Hexapoda</taxon>
        <taxon>Insecta</taxon>
        <taxon>Pterygota</taxon>
        <taxon>Neoptera</taxon>
        <taxon>Endopterygota</taxon>
        <taxon>Coleoptera</taxon>
        <taxon>Polyphaga</taxon>
        <taxon>Cucujiformia</taxon>
        <taxon>Chrysomeloidea</taxon>
        <taxon>Cerambycidae</taxon>
        <taxon>Lamiinae</taxon>
        <taxon>Monochamini</taxon>
        <taxon>Molorchus</taxon>
    </lineage>
</organism>
<accession>A0ABQ9JZQ2</accession>
<reference evidence="5" key="1">
    <citation type="journal article" date="2023" name="Insect Mol. Biol.">
        <title>Genome sequencing provides insights into the evolution of gene families encoding plant cell wall-degrading enzymes in longhorned beetles.</title>
        <authorList>
            <person name="Shin N.R."/>
            <person name="Okamura Y."/>
            <person name="Kirsch R."/>
            <person name="Pauchet Y."/>
        </authorList>
    </citation>
    <scope>NUCLEOTIDE SEQUENCE</scope>
    <source>
        <strain evidence="5">MMC_N1</strain>
    </source>
</reference>
<feature type="modified residue" description="N6-(pyridoxal phosphate)lysine" evidence="2">
    <location>
        <position position="45"/>
    </location>
</feature>
<dbReference type="InterPro" id="IPR029066">
    <property type="entry name" value="PLP-binding_barrel"/>
</dbReference>
<dbReference type="InterPro" id="IPR011078">
    <property type="entry name" value="PyrdxlP_homeostasis"/>
</dbReference>
<comment type="function">
    <text evidence="2">Pyridoxal 5'-phosphate (PLP)-binding protein, which may be involved in intracellular homeostatic regulation of pyridoxal 5'-phosphate (PLP), the active form of vitamin B6.</text>
</comment>
<comment type="caution">
    <text evidence="5">The sequence shown here is derived from an EMBL/GenBank/DDBJ whole genome shotgun (WGS) entry which is preliminary data.</text>
</comment>
<keyword evidence="1 2" id="KW-0663">Pyridoxal phosphate</keyword>